<name>A0AAP5WAX4_9LACO</name>
<proteinExistence type="predicted"/>
<dbReference type="InterPro" id="IPR040491">
    <property type="entry name" value="DUF5626"/>
</dbReference>
<comment type="caution">
    <text evidence="2">The sequence shown here is derived from an EMBL/GenBank/DDBJ whole genome shotgun (WGS) entry which is preliminary data.</text>
</comment>
<keyword evidence="4" id="KW-1185">Reference proteome</keyword>
<gene>
    <name evidence="3" type="ORF">A7K95_08610</name>
    <name evidence="2" type="ORF">GA842_01770</name>
</gene>
<evidence type="ECO:0000313" key="3">
    <source>
        <dbReference type="EMBL" id="OAD63747.1"/>
    </source>
</evidence>
<dbReference type="AlphaFoldDB" id="A0AAP5WAX4"/>
<feature type="domain" description="DUF5626" evidence="1">
    <location>
        <begin position="19"/>
        <end position="113"/>
    </location>
</feature>
<dbReference type="GeneID" id="93382118"/>
<dbReference type="Proteomes" id="UP000077280">
    <property type="component" value="Unassembled WGS sequence"/>
</dbReference>
<accession>A0AAP5WAX4</accession>
<dbReference type="EMBL" id="WERX01000003">
    <property type="protein sequence ID" value="MDV7693623.1"/>
    <property type="molecule type" value="Genomic_DNA"/>
</dbReference>
<dbReference type="Pfam" id="PF18540">
    <property type="entry name" value="DUF5626"/>
    <property type="match status" value="1"/>
</dbReference>
<dbReference type="RefSeq" id="WP_068807238.1">
    <property type="nucleotide sequence ID" value="NZ_LXND01000060.1"/>
</dbReference>
<evidence type="ECO:0000313" key="2">
    <source>
        <dbReference type="EMBL" id="MDV7693623.1"/>
    </source>
</evidence>
<evidence type="ECO:0000259" key="1">
    <source>
        <dbReference type="Pfam" id="PF18540"/>
    </source>
</evidence>
<reference evidence="3 4" key="1">
    <citation type="submission" date="2016-05" db="EMBL/GenBank/DDBJ databases">
        <title>Draft genome sequence of Pediococcus parvulus 2.6, a probiotic beta-glucan producer strain.</title>
        <authorList>
            <person name="Mohedano M.L."/>
            <person name="Perez-Ramos A."/>
            <person name="Duenas M.T."/>
            <person name="Lamontanara A."/>
            <person name="Orru L."/>
            <person name="Spano G."/>
            <person name="Capozzi V."/>
            <person name="Lopez P."/>
        </authorList>
    </citation>
    <scope>NUCLEOTIDE SEQUENCE [LARGE SCALE GENOMIC DNA]</scope>
    <source>
        <strain evidence="3 4">2.6</strain>
    </source>
</reference>
<evidence type="ECO:0000313" key="5">
    <source>
        <dbReference type="Proteomes" id="UP001275867"/>
    </source>
</evidence>
<organism evidence="2 5">
    <name type="scientific">Pediococcus parvulus</name>
    <dbReference type="NCBI Taxonomy" id="54062"/>
    <lineage>
        <taxon>Bacteria</taxon>
        <taxon>Bacillati</taxon>
        <taxon>Bacillota</taxon>
        <taxon>Bacilli</taxon>
        <taxon>Lactobacillales</taxon>
        <taxon>Lactobacillaceae</taxon>
        <taxon>Pediococcus</taxon>
    </lineage>
</organism>
<reference evidence="2" key="2">
    <citation type="submission" date="2019-10" db="EMBL/GenBank/DDBJ databases">
        <title>Malate fermentation in French cider.</title>
        <authorList>
            <person name="Cousin F.J."/>
            <person name="Medina Fernandez S."/>
            <person name="Misery B."/>
            <person name="Laplace J.-M."/>
            <person name="Cretenet M."/>
        </authorList>
    </citation>
    <scope>NUCLEOTIDE SEQUENCE</scope>
    <source>
        <strain evidence="2">UCMA15901</strain>
    </source>
</reference>
<dbReference type="EMBL" id="LXND01000060">
    <property type="protein sequence ID" value="OAD63747.1"/>
    <property type="molecule type" value="Genomic_DNA"/>
</dbReference>
<evidence type="ECO:0000313" key="4">
    <source>
        <dbReference type="Proteomes" id="UP000077280"/>
    </source>
</evidence>
<sequence length="116" mass="13015">MKRIFLGFLVMFELMGVNNVSASSIYKVAHTTRGSWHASYEVVVSHSYEVVVSHSQIKSVKKVKYRAILGHLTHEYVSRPNKRTVILHLTRKTGGSLTHVGLKTHLSKGKLTTTVI</sequence>
<protein>
    <recommendedName>
        <fullName evidence="1">DUF5626 domain-containing protein</fullName>
    </recommendedName>
</protein>
<dbReference type="Proteomes" id="UP001275867">
    <property type="component" value="Unassembled WGS sequence"/>
</dbReference>